<evidence type="ECO:0000313" key="10">
    <source>
        <dbReference type="Proteomes" id="UP000460718"/>
    </source>
</evidence>
<dbReference type="PANTHER" id="PTHR12630">
    <property type="entry name" value="N-LINKED OLIGOSACCHARIDE PROCESSING"/>
    <property type="match status" value="1"/>
</dbReference>
<feature type="coiled-coil region" evidence="5">
    <location>
        <begin position="351"/>
        <end position="385"/>
    </location>
</feature>
<evidence type="ECO:0000256" key="3">
    <source>
        <dbReference type="ARBA" id="ARBA00022824"/>
    </source>
</evidence>
<feature type="signal peptide" evidence="7">
    <location>
        <begin position="1"/>
        <end position="19"/>
    </location>
</feature>
<evidence type="ECO:0000256" key="6">
    <source>
        <dbReference type="SAM" id="MobiDB-lite"/>
    </source>
</evidence>
<dbReference type="GO" id="GO:0006491">
    <property type="term" value="P:N-glycan processing"/>
    <property type="evidence" value="ECO:0007669"/>
    <property type="project" value="TreeGrafter"/>
</dbReference>
<dbReference type="EMBL" id="QXFW01000967">
    <property type="protein sequence ID" value="KAE8999142.1"/>
    <property type="molecule type" value="Genomic_DNA"/>
</dbReference>
<feature type="compositionally biased region" description="Acidic residues" evidence="6">
    <location>
        <begin position="306"/>
        <end position="326"/>
    </location>
</feature>
<evidence type="ECO:0000256" key="1">
    <source>
        <dbReference type="ARBA" id="ARBA00022387"/>
    </source>
</evidence>
<dbReference type="GO" id="GO:0017177">
    <property type="term" value="C:glucosidase II complex"/>
    <property type="evidence" value="ECO:0007669"/>
    <property type="project" value="TreeGrafter"/>
</dbReference>
<accession>A0A6A3JZ38</accession>
<sequence>MALQRLATSLALLSLSVRASDWRGISPELQHKLSAVSSFTCDNGLQRLDLSRINDNYCDCADGSDEPGTSACSHTTAVFHCANSGFFAADVPTSRVNDGICDCCDGSDEYASGAACASDCAARLRSFRADKKDLIEQVEAGLKARAALAREAQKLWDEQQQVKTQAEAAAASLRVMAEQLEARKEAEETLETQDKESRVQASEREILTQLGLLTLSKEQLMSVILEVGRSGVSAKHELLPIIRKVAGEELSKTPMEEQDEAFKERDEVRQKETRRIEKLIEEREKEEQRKALEAEEKLEKAAGEGEAVEAEAEEEKVEEEQKEEELMLPEVETRPIDKLYEELAASERYERSQAVATRKQHEDTKKELEEKEKELAEIQKVLEKDYGVDHVYFALRDKCVESDAGQYKYKICFFGKATQDHTKLGEMEEFGKLTASGDEDSGDDAVDAAGLEEIKFSNGQKCWNGPNRSMTVKLECGPEPMELFNIEEPSTCVYSATLRMPAVCSEESRERIMKFDSAKVTPHHIEIEVPATP</sequence>
<keyword evidence="2 7" id="KW-0732">Signal</keyword>
<feature type="coiled-coil region" evidence="5">
    <location>
        <begin position="163"/>
        <end position="196"/>
    </location>
</feature>
<dbReference type="Gene3D" id="2.70.130.10">
    <property type="entry name" value="Mannose-6-phosphate receptor binding domain"/>
    <property type="match status" value="1"/>
</dbReference>
<reference evidence="9 10" key="1">
    <citation type="submission" date="2018-09" db="EMBL/GenBank/DDBJ databases">
        <title>Genomic investigation of the strawberry pathogen Phytophthora fragariae indicates pathogenicity is determined by transcriptional variation in three key races.</title>
        <authorList>
            <person name="Adams T.M."/>
            <person name="Armitage A.D."/>
            <person name="Sobczyk M.K."/>
            <person name="Bates H.J."/>
            <person name="Dunwell J.M."/>
            <person name="Nellist C.F."/>
            <person name="Harrison R.J."/>
        </authorList>
    </citation>
    <scope>NUCLEOTIDE SEQUENCE [LARGE SCALE GENOMIC DNA]</scope>
    <source>
        <strain evidence="9 10">SCRP245</strain>
    </source>
</reference>
<comment type="caution">
    <text evidence="9">The sequence shown here is derived from an EMBL/GenBank/DDBJ whole genome shotgun (WGS) entry which is preliminary data.</text>
</comment>
<dbReference type="Proteomes" id="UP000460718">
    <property type="component" value="Unassembled WGS sequence"/>
</dbReference>
<evidence type="ECO:0000259" key="8">
    <source>
        <dbReference type="PROSITE" id="PS51914"/>
    </source>
</evidence>
<dbReference type="PROSITE" id="PS51914">
    <property type="entry name" value="MRH"/>
    <property type="match status" value="1"/>
</dbReference>
<dbReference type="InterPro" id="IPR009011">
    <property type="entry name" value="Man6P_isomerase_rcpt-bd_dom_sf"/>
</dbReference>
<evidence type="ECO:0000256" key="7">
    <source>
        <dbReference type="SAM" id="SignalP"/>
    </source>
</evidence>
<dbReference type="InterPro" id="IPR044865">
    <property type="entry name" value="MRH_dom"/>
</dbReference>
<name>A0A6A3JZ38_9STRA</name>
<dbReference type="Pfam" id="PF13015">
    <property type="entry name" value="PRKCSH_1"/>
    <property type="match status" value="1"/>
</dbReference>
<evidence type="ECO:0000256" key="4">
    <source>
        <dbReference type="ARBA" id="ARBA00023157"/>
    </source>
</evidence>
<dbReference type="InterPro" id="IPR036607">
    <property type="entry name" value="PRKCSH"/>
</dbReference>
<keyword evidence="3" id="KW-0256">Endoplasmic reticulum</keyword>
<dbReference type="SUPFAM" id="SSF50911">
    <property type="entry name" value="Mannose 6-phosphate receptor domain"/>
    <property type="match status" value="1"/>
</dbReference>
<feature type="domain" description="MRH" evidence="8">
    <location>
        <begin position="397"/>
        <end position="506"/>
    </location>
</feature>
<protein>
    <recommendedName>
        <fullName evidence="1">Glucosidase 2 subunit beta</fullName>
    </recommendedName>
</protein>
<dbReference type="InterPro" id="IPR028146">
    <property type="entry name" value="PRKCSH_N"/>
</dbReference>
<keyword evidence="5" id="KW-0175">Coiled coil</keyword>
<evidence type="ECO:0000313" key="9">
    <source>
        <dbReference type="EMBL" id="KAE8999142.1"/>
    </source>
</evidence>
<dbReference type="AlphaFoldDB" id="A0A6A3JZ38"/>
<dbReference type="InterPro" id="IPR039794">
    <property type="entry name" value="Gtb1-like"/>
</dbReference>
<proteinExistence type="predicted"/>
<dbReference type="PANTHER" id="PTHR12630:SF1">
    <property type="entry name" value="GLUCOSIDASE 2 SUBUNIT BETA"/>
    <property type="match status" value="1"/>
</dbReference>
<gene>
    <name evidence="9" type="ORF">PF011_g14751</name>
</gene>
<evidence type="ECO:0000256" key="5">
    <source>
        <dbReference type="SAM" id="Coils"/>
    </source>
</evidence>
<organism evidence="9 10">
    <name type="scientific">Phytophthora fragariae</name>
    <dbReference type="NCBI Taxonomy" id="53985"/>
    <lineage>
        <taxon>Eukaryota</taxon>
        <taxon>Sar</taxon>
        <taxon>Stramenopiles</taxon>
        <taxon>Oomycota</taxon>
        <taxon>Peronosporomycetes</taxon>
        <taxon>Peronosporales</taxon>
        <taxon>Peronosporaceae</taxon>
        <taxon>Phytophthora</taxon>
    </lineage>
</organism>
<dbReference type="Pfam" id="PF12999">
    <property type="entry name" value="PRKCSH-like"/>
    <property type="match status" value="1"/>
</dbReference>
<feature type="region of interest" description="Disordered" evidence="6">
    <location>
        <begin position="296"/>
        <end position="326"/>
    </location>
</feature>
<feature type="chain" id="PRO_5025394888" description="Glucosidase 2 subunit beta" evidence="7">
    <location>
        <begin position="20"/>
        <end position="533"/>
    </location>
</feature>
<keyword evidence="4" id="KW-1015">Disulfide bond</keyword>
<evidence type="ECO:0000256" key="2">
    <source>
        <dbReference type="ARBA" id="ARBA00022729"/>
    </source>
</evidence>